<gene>
    <name evidence="8" type="ORF">EJ05DRAFT_277670</name>
</gene>
<evidence type="ECO:0000256" key="3">
    <source>
        <dbReference type="ARBA" id="ARBA00022827"/>
    </source>
</evidence>
<feature type="domain" description="FAD-binding" evidence="7">
    <location>
        <begin position="29"/>
        <end position="389"/>
    </location>
</feature>
<dbReference type="RefSeq" id="XP_033602709.1">
    <property type="nucleotide sequence ID" value="XM_033740410.1"/>
</dbReference>
<organism evidence="8 9">
    <name type="scientific">Pseudovirgaria hyperparasitica</name>
    <dbReference type="NCBI Taxonomy" id="470096"/>
    <lineage>
        <taxon>Eukaryota</taxon>
        <taxon>Fungi</taxon>
        <taxon>Dikarya</taxon>
        <taxon>Ascomycota</taxon>
        <taxon>Pezizomycotina</taxon>
        <taxon>Dothideomycetes</taxon>
        <taxon>Dothideomycetes incertae sedis</taxon>
        <taxon>Acrospermales</taxon>
        <taxon>Acrospermaceae</taxon>
        <taxon>Pseudovirgaria</taxon>
    </lineage>
</organism>
<dbReference type="InterPro" id="IPR050493">
    <property type="entry name" value="FAD-dep_Monooxygenase_BioMet"/>
</dbReference>
<name>A0A6A6WBN2_9PEZI</name>
<dbReference type="OrthoDB" id="1047367at2759"/>
<evidence type="ECO:0000313" key="9">
    <source>
        <dbReference type="Proteomes" id="UP000799437"/>
    </source>
</evidence>
<dbReference type="GO" id="GO:0071949">
    <property type="term" value="F:FAD binding"/>
    <property type="evidence" value="ECO:0007669"/>
    <property type="project" value="InterPro"/>
</dbReference>
<dbReference type="GO" id="GO:0016829">
    <property type="term" value="F:lyase activity"/>
    <property type="evidence" value="ECO:0007669"/>
    <property type="project" value="InterPro"/>
</dbReference>
<dbReference type="InterPro" id="IPR002938">
    <property type="entry name" value="FAD-bd"/>
</dbReference>
<dbReference type="Gene3D" id="2.40.400.10">
    <property type="entry name" value="Acetoacetate decarboxylase-like"/>
    <property type="match status" value="1"/>
</dbReference>
<dbReference type="Proteomes" id="UP000799437">
    <property type="component" value="Unassembled WGS sequence"/>
</dbReference>
<dbReference type="AlphaFoldDB" id="A0A6A6WBN2"/>
<dbReference type="InterPro" id="IPR023375">
    <property type="entry name" value="ADC_dom_sf"/>
</dbReference>
<comment type="similarity">
    <text evidence="1">Belongs to the paxM FAD-dependent monooxygenase family.</text>
</comment>
<evidence type="ECO:0000256" key="2">
    <source>
        <dbReference type="ARBA" id="ARBA00022630"/>
    </source>
</evidence>
<evidence type="ECO:0000256" key="4">
    <source>
        <dbReference type="ARBA" id="ARBA00023002"/>
    </source>
</evidence>
<protein>
    <submittedName>
        <fullName evidence="8">FAD/NAD(P)-binding domain-containing protein</fullName>
    </submittedName>
</protein>
<evidence type="ECO:0000256" key="5">
    <source>
        <dbReference type="ARBA" id="ARBA00023033"/>
    </source>
</evidence>
<dbReference type="InterPro" id="IPR036188">
    <property type="entry name" value="FAD/NAD-bd_sf"/>
</dbReference>
<proteinExistence type="inferred from homology"/>
<keyword evidence="5" id="KW-0503">Monooxygenase</keyword>
<evidence type="ECO:0000256" key="6">
    <source>
        <dbReference type="SAM" id="MobiDB-lite"/>
    </source>
</evidence>
<dbReference type="PANTHER" id="PTHR13789:SF261">
    <property type="entry name" value="HYDROXYLASE, PUTATIVE (AFU_ORTHOLOGUE AFUA_7G00590)-RELATED"/>
    <property type="match status" value="1"/>
</dbReference>
<keyword evidence="9" id="KW-1185">Reference proteome</keyword>
<dbReference type="Pfam" id="PF01494">
    <property type="entry name" value="FAD_binding_3"/>
    <property type="match status" value="1"/>
</dbReference>
<dbReference type="Gene3D" id="3.50.50.60">
    <property type="entry name" value="FAD/NAD(P)-binding domain"/>
    <property type="match status" value="1"/>
</dbReference>
<evidence type="ECO:0000256" key="1">
    <source>
        <dbReference type="ARBA" id="ARBA00007992"/>
    </source>
</evidence>
<dbReference type="InterPro" id="IPR010451">
    <property type="entry name" value="Acetoacetate_decarboxylase"/>
</dbReference>
<evidence type="ECO:0000259" key="7">
    <source>
        <dbReference type="Pfam" id="PF01494"/>
    </source>
</evidence>
<dbReference type="Pfam" id="PF06314">
    <property type="entry name" value="ADC"/>
    <property type="match status" value="1"/>
</dbReference>
<dbReference type="EMBL" id="ML996568">
    <property type="protein sequence ID" value="KAF2760258.1"/>
    <property type="molecule type" value="Genomic_DNA"/>
</dbReference>
<keyword evidence="2" id="KW-0285">Flavoprotein</keyword>
<keyword evidence="3" id="KW-0274">FAD</keyword>
<dbReference type="GO" id="GO:0004497">
    <property type="term" value="F:monooxygenase activity"/>
    <property type="evidence" value="ECO:0007669"/>
    <property type="project" value="UniProtKB-KW"/>
</dbReference>
<dbReference type="GeneID" id="54481464"/>
<dbReference type="SUPFAM" id="SSF54373">
    <property type="entry name" value="FAD-linked reductases, C-terminal domain"/>
    <property type="match status" value="1"/>
</dbReference>
<reference evidence="8" key="1">
    <citation type="journal article" date="2020" name="Stud. Mycol.">
        <title>101 Dothideomycetes genomes: a test case for predicting lifestyles and emergence of pathogens.</title>
        <authorList>
            <person name="Haridas S."/>
            <person name="Albert R."/>
            <person name="Binder M."/>
            <person name="Bloem J."/>
            <person name="Labutti K."/>
            <person name="Salamov A."/>
            <person name="Andreopoulos B."/>
            <person name="Baker S."/>
            <person name="Barry K."/>
            <person name="Bills G."/>
            <person name="Bluhm B."/>
            <person name="Cannon C."/>
            <person name="Castanera R."/>
            <person name="Culley D."/>
            <person name="Daum C."/>
            <person name="Ezra D."/>
            <person name="Gonzalez J."/>
            <person name="Henrissat B."/>
            <person name="Kuo A."/>
            <person name="Liang C."/>
            <person name="Lipzen A."/>
            <person name="Lutzoni F."/>
            <person name="Magnuson J."/>
            <person name="Mondo S."/>
            <person name="Nolan M."/>
            <person name="Ohm R."/>
            <person name="Pangilinan J."/>
            <person name="Park H.-J."/>
            <person name="Ramirez L."/>
            <person name="Alfaro M."/>
            <person name="Sun H."/>
            <person name="Tritt A."/>
            <person name="Yoshinaga Y."/>
            <person name="Zwiers L.-H."/>
            <person name="Turgeon B."/>
            <person name="Goodwin S."/>
            <person name="Spatafora J."/>
            <person name="Crous P."/>
            <person name="Grigoriev I."/>
        </authorList>
    </citation>
    <scope>NUCLEOTIDE SEQUENCE</scope>
    <source>
        <strain evidence="8">CBS 121739</strain>
    </source>
</reference>
<accession>A0A6A6WBN2</accession>
<evidence type="ECO:0000313" key="8">
    <source>
        <dbReference type="EMBL" id="KAF2760258.1"/>
    </source>
</evidence>
<dbReference type="SUPFAM" id="SSF160104">
    <property type="entry name" value="Acetoacetate decarboxylase-like"/>
    <property type="match status" value="1"/>
</dbReference>
<dbReference type="PRINTS" id="PR00420">
    <property type="entry name" value="RNGMNOXGNASE"/>
</dbReference>
<feature type="region of interest" description="Disordered" evidence="6">
    <location>
        <begin position="1"/>
        <end position="20"/>
    </location>
</feature>
<sequence>MAHQNVLKGNVANDPHEPSQIPGVTPALKILIVGAGIGGLTAACFLRQQGHKVTLVEKSRFANELGAAVHLTPNANGLLRRLGIIDMESLGANCIEQMTNFSPKSEVREQIDLRSMNQLWQHPWLLAHRVHLHAALKRLATSTDGKGEPAVLRTCSKAIDFDPATASITLEDGEIVIGDVVIGADGVHSRSRQQIDPNITPKSSGQNAFRFMIPRKLVLEDPRTERFAKVNGNLSMWYGKDRRVVMYPCQNNELLNFVALHPTSESQQVDRDQEYTTQTNISILEKVYQDFDDDLVALLSKADVKTLKVWELWDMDQLPTWVNNKLALLGDAAHPFTPHQGQGAGQAMEDAASLAVVLPCGTKQEEVAERLKLYADFRSARAHRIQQFSRLAGRDVVGPVDMMEFTNYNFGHDEWDNSTKLFRKWQWSQKPDLYWRMPVSFGPMPGPRQYFGGSYLNPKGSKFVTGSFKFKTSRTILQNLFPSTSFTFKSPGTVALASFSQTTVQGMKWLGGTGYRHLGLYIHGVQYVQKNGEVLNGTYIPLMFENLAESIVSGREELGVPKLFCSLEICRLATSYNVQAQWQGITFANFTIDGLKDIPALEETGTNESEPGEGIFAYKYIPSTDNLNGTARGQADIEHAVFLPHVSESQVVSSKVTRVMIGETASISFNPGDWEDLPTLHHIVLRLSEIPVYGMVSAMVVEGHGVPDVSSARRID</sequence>
<dbReference type="SUPFAM" id="SSF51905">
    <property type="entry name" value="FAD/NAD(P)-binding domain"/>
    <property type="match status" value="1"/>
</dbReference>
<keyword evidence="4" id="KW-0560">Oxidoreductase</keyword>
<dbReference type="PANTHER" id="PTHR13789">
    <property type="entry name" value="MONOOXYGENASE"/>
    <property type="match status" value="1"/>
</dbReference>